<feature type="non-terminal residue" evidence="5">
    <location>
        <position position="1"/>
    </location>
</feature>
<dbReference type="GO" id="GO:0005680">
    <property type="term" value="C:anaphase-promoting complex"/>
    <property type="evidence" value="ECO:0007669"/>
    <property type="project" value="TreeGrafter"/>
</dbReference>
<organism evidence="5 6">
    <name type="scientific">Adineta steineri</name>
    <dbReference type="NCBI Taxonomy" id="433720"/>
    <lineage>
        <taxon>Eukaryota</taxon>
        <taxon>Metazoa</taxon>
        <taxon>Spiralia</taxon>
        <taxon>Gnathifera</taxon>
        <taxon>Rotifera</taxon>
        <taxon>Eurotatoria</taxon>
        <taxon>Bdelloidea</taxon>
        <taxon>Adinetida</taxon>
        <taxon>Adinetidae</taxon>
        <taxon>Adineta</taxon>
    </lineage>
</organism>
<dbReference type="EMBL" id="CAJOAZ010016535">
    <property type="protein sequence ID" value="CAF4305808.1"/>
    <property type="molecule type" value="Genomic_DNA"/>
</dbReference>
<protein>
    <recommendedName>
        <fullName evidence="3">Cell division cycle protein 27 homolog</fullName>
    </recommendedName>
</protein>
<evidence type="ECO:0000256" key="2">
    <source>
        <dbReference type="ARBA" id="ARBA00038210"/>
    </source>
</evidence>
<dbReference type="Proteomes" id="UP000663844">
    <property type="component" value="Unassembled WGS sequence"/>
</dbReference>
<evidence type="ECO:0000313" key="5">
    <source>
        <dbReference type="EMBL" id="CAF4305808.1"/>
    </source>
</evidence>
<sequence length="189" mass="22021">ENKSIRAPTKRNTRITKPRPPCTDVSITPVSSSESPNKMTTRSQVRSNNTSLNCSMDTEIINKRERQRKSQSNQRTPEIVENIINVFKLLGQGLQHLSQFECRQAIELFESISLKHLDTPWVLLRLANCYYHLHDYQKSSLIYRDLRTKFPYHIDGLEYYSTVLWHLKDDIALATLAHELTETDRKHPA</sequence>
<dbReference type="GO" id="GO:0031145">
    <property type="term" value="P:anaphase-promoting complex-dependent catabolic process"/>
    <property type="evidence" value="ECO:0007669"/>
    <property type="project" value="TreeGrafter"/>
</dbReference>
<dbReference type="GO" id="GO:0016567">
    <property type="term" value="P:protein ubiquitination"/>
    <property type="evidence" value="ECO:0007669"/>
    <property type="project" value="TreeGrafter"/>
</dbReference>
<dbReference type="AlphaFoldDB" id="A0A820I9U6"/>
<dbReference type="PANTHER" id="PTHR12558:SF13">
    <property type="entry name" value="CELL DIVISION CYCLE PROTEIN 27 HOMOLOG"/>
    <property type="match status" value="1"/>
</dbReference>
<evidence type="ECO:0000256" key="1">
    <source>
        <dbReference type="ARBA" id="ARBA00022803"/>
    </source>
</evidence>
<dbReference type="GO" id="GO:0051301">
    <property type="term" value="P:cell division"/>
    <property type="evidence" value="ECO:0007669"/>
    <property type="project" value="TreeGrafter"/>
</dbReference>
<dbReference type="GO" id="GO:0005737">
    <property type="term" value="C:cytoplasm"/>
    <property type="evidence" value="ECO:0007669"/>
    <property type="project" value="TreeGrafter"/>
</dbReference>
<feature type="compositionally biased region" description="Polar residues" evidence="4">
    <location>
        <begin position="25"/>
        <end position="50"/>
    </location>
</feature>
<comment type="similarity">
    <text evidence="2">Belongs to the APC3/CDC27 family.</text>
</comment>
<keyword evidence="1" id="KW-0802">TPR repeat</keyword>
<feature type="non-terminal residue" evidence="5">
    <location>
        <position position="189"/>
    </location>
</feature>
<accession>A0A820I9U6</accession>
<comment type="caution">
    <text evidence="5">The sequence shown here is derived from an EMBL/GenBank/DDBJ whole genome shotgun (WGS) entry which is preliminary data.</text>
</comment>
<reference evidence="5" key="1">
    <citation type="submission" date="2021-02" db="EMBL/GenBank/DDBJ databases">
        <authorList>
            <person name="Nowell W R."/>
        </authorList>
    </citation>
    <scope>NUCLEOTIDE SEQUENCE</scope>
</reference>
<name>A0A820I9U6_9BILA</name>
<dbReference type="PANTHER" id="PTHR12558">
    <property type="entry name" value="CELL DIVISION CYCLE 16,23,27"/>
    <property type="match status" value="1"/>
</dbReference>
<dbReference type="SUPFAM" id="SSF48452">
    <property type="entry name" value="TPR-like"/>
    <property type="match status" value="1"/>
</dbReference>
<dbReference type="Gene3D" id="1.25.40.10">
    <property type="entry name" value="Tetratricopeptide repeat domain"/>
    <property type="match status" value="1"/>
</dbReference>
<evidence type="ECO:0000256" key="3">
    <source>
        <dbReference type="ARBA" id="ARBA00039307"/>
    </source>
</evidence>
<feature type="compositionally biased region" description="Basic residues" evidence="4">
    <location>
        <begin position="8"/>
        <end position="17"/>
    </location>
</feature>
<gene>
    <name evidence="5" type="ORF">OXD698_LOCUS46351</name>
</gene>
<proteinExistence type="inferred from homology"/>
<dbReference type="GO" id="GO:0007091">
    <property type="term" value="P:metaphase/anaphase transition of mitotic cell cycle"/>
    <property type="evidence" value="ECO:0007669"/>
    <property type="project" value="TreeGrafter"/>
</dbReference>
<evidence type="ECO:0000313" key="6">
    <source>
        <dbReference type="Proteomes" id="UP000663844"/>
    </source>
</evidence>
<feature type="region of interest" description="Disordered" evidence="4">
    <location>
        <begin position="1"/>
        <end position="50"/>
    </location>
</feature>
<evidence type="ECO:0000256" key="4">
    <source>
        <dbReference type="SAM" id="MobiDB-lite"/>
    </source>
</evidence>
<dbReference type="InterPro" id="IPR011990">
    <property type="entry name" value="TPR-like_helical_dom_sf"/>
</dbReference>